<keyword evidence="1" id="KW-1133">Transmembrane helix</keyword>
<accession>A0A0E9XD82</accession>
<proteinExistence type="predicted"/>
<reference evidence="2" key="1">
    <citation type="submission" date="2014-11" db="EMBL/GenBank/DDBJ databases">
        <authorList>
            <person name="Amaro Gonzalez C."/>
        </authorList>
    </citation>
    <scope>NUCLEOTIDE SEQUENCE</scope>
</reference>
<feature type="transmembrane region" description="Helical" evidence="1">
    <location>
        <begin position="76"/>
        <end position="95"/>
    </location>
</feature>
<name>A0A0E9XD82_ANGAN</name>
<reference evidence="2" key="2">
    <citation type="journal article" date="2015" name="Fish Shellfish Immunol.">
        <title>Early steps in the European eel (Anguilla anguilla)-Vibrio vulnificus interaction in the gills: Role of the RtxA13 toxin.</title>
        <authorList>
            <person name="Callol A."/>
            <person name="Pajuelo D."/>
            <person name="Ebbesson L."/>
            <person name="Teles M."/>
            <person name="MacKenzie S."/>
            <person name="Amaro C."/>
        </authorList>
    </citation>
    <scope>NUCLEOTIDE SEQUENCE</scope>
</reference>
<evidence type="ECO:0000313" key="2">
    <source>
        <dbReference type="EMBL" id="JAI00392.1"/>
    </source>
</evidence>
<evidence type="ECO:0000256" key="1">
    <source>
        <dbReference type="SAM" id="Phobius"/>
    </source>
</evidence>
<protein>
    <submittedName>
        <fullName evidence="2">Uncharacterized protein</fullName>
    </submittedName>
</protein>
<sequence>MLSNKTQSSFGTPFSLSRSVFLPVPWRHTSPTSCHHLKCKCPVKRKIKWAEGRSYVPSVFVQHVCPGNGQSPVFQGLQLGLLCLLFGLLLCPLLFQDFLNGHLL</sequence>
<keyword evidence="1" id="KW-0812">Transmembrane</keyword>
<keyword evidence="1" id="KW-0472">Membrane</keyword>
<dbReference type="EMBL" id="GBXM01008186">
    <property type="protein sequence ID" value="JAI00392.1"/>
    <property type="molecule type" value="Transcribed_RNA"/>
</dbReference>
<organism evidence="2">
    <name type="scientific">Anguilla anguilla</name>
    <name type="common">European freshwater eel</name>
    <name type="synonym">Muraena anguilla</name>
    <dbReference type="NCBI Taxonomy" id="7936"/>
    <lineage>
        <taxon>Eukaryota</taxon>
        <taxon>Metazoa</taxon>
        <taxon>Chordata</taxon>
        <taxon>Craniata</taxon>
        <taxon>Vertebrata</taxon>
        <taxon>Euteleostomi</taxon>
        <taxon>Actinopterygii</taxon>
        <taxon>Neopterygii</taxon>
        <taxon>Teleostei</taxon>
        <taxon>Anguilliformes</taxon>
        <taxon>Anguillidae</taxon>
        <taxon>Anguilla</taxon>
    </lineage>
</organism>
<dbReference type="AlphaFoldDB" id="A0A0E9XD82"/>